<evidence type="ECO:0000313" key="2">
    <source>
        <dbReference type="Proteomes" id="UP000244336"/>
    </source>
</evidence>
<gene>
    <name evidence="1" type="ORF">GQ55_9G444400</name>
</gene>
<name>A0A2T7CBH6_9POAL</name>
<protein>
    <recommendedName>
        <fullName evidence="3">Reverse transcriptase zinc-binding domain-containing protein</fullName>
    </recommendedName>
</protein>
<proteinExistence type="predicted"/>
<evidence type="ECO:0000313" key="1">
    <source>
        <dbReference type="EMBL" id="PUZ40690.1"/>
    </source>
</evidence>
<keyword evidence="2" id="KW-1185">Reference proteome</keyword>
<reference evidence="1 2" key="1">
    <citation type="submission" date="2018-04" db="EMBL/GenBank/DDBJ databases">
        <title>WGS assembly of Panicum hallii var. hallii HAL2.</title>
        <authorList>
            <person name="Lovell J."/>
            <person name="Jenkins J."/>
            <person name="Lowry D."/>
            <person name="Mamidi S."/>
            <person name="Sreedasyam A."/>
            <person name="Weng X."/>
            <person name="Barry K."/>
            <person name="Bonette J."/>
            <person name="Campitelli B."/>
            <person name="Daum C."/>
            <person name="Gordon S."/>
            <person name="Gould B."/>
            <person name="Lipzen A."/>
            <person name="MacQueen A."/>
            <person name="Palacio-Mejia J."/>
            <person name="Plott C."/>
            <person name="Shakirov E."/>
            <person name="Shu S."/>
            <person name="Yoshinaga Y."/>
            <person name="Zane M."/>
            <person name="Rokhsar D."/>
            <person name="Grimwood J."/>
            <person name="Schmutz J."/>
            <person name="Juenger T."/>
        </authorList>
    </citation>
    <scope>NUCLEOTIDE SEQUENCE [LARGE SCALE GENOMIC DNA]</scope>
    <source>
        <strain evidence="2">cv. HAL2</strain>
    </source>
</reference>
<sequence>MECAFCDQESETALHLILSCCFAREVWTKVKDWTGLPIIIPSSDELSVEAWWTRNLKDLNGERRPRMAGFLMYAAWHLWTERNRRVFVRKNLLPSQVLSHLKEDVALRRVARGSPGFESELV</sequence>
<dbReference type="STRING" id="1504633.A0A2T7CBH6"/>
<accession>A0A2T7CBH6</accession>
<dbReference type="OrthoDB" id="1938430at2759"/>
<dbReference type="Gramene" id="PUZ40690">
    <property type="protein sequence ID" value="PUZ40690"/>
    <property type="gene ID" value="GQ55_9G444400"/>
</dbReference>
<dbReference type="AlphaFoldDB" id="A0A2T7CBH6"/>
<evidence type="ECO:0008006" key="3">
    <source>
        <dbReference type="Google" id="ProtNLM"/>
    </source>
</evidence>
<dbReference type="EMBL" id="CM009757">
    <property type="protein sequence ID" value="PUZ40690.1"/>
    <property type="molecule type" value="Genomic_DNA"/>
</dbReference>
<organism evidence="1 2">
    <name type="scientific">Panicum hallii var. hallii</name>
    <dbReference type="NCBI Taxonomy" id="1504633"/>
    <lineage>
        <taxon>Eukaryota</taxon>
        <taxon>Viridiplantae</taxon>
        <taxon>Streptophyta</taxon>
        <taxon>Embryophyta</taxon>
        <taxon>Tracheophyta</taxon>
        <taxon>Spermatophyta</taxon>
        <taxon>Magnoliopsida</taxon>
        <taxon>Liliopsida</taxon>
        <taxon>Poales</taxon>
        <taxon>Poaceae</taxon>
        <taxon>PACMAD clade</taxon>
        <taxon>Panicoideae</taxon>
        <taxon>Panicodae</taxon>
        <taxon>Paniceae</taxon>
        <taxon>Panicinae</taxon>
        <taxon>Panicum</taxon>
        <taxon>Panicum sect. Panicum</taxon>
    </lineage>
</organism>
<dbReference type="Proteomes" id="UP000244336">
    <property type="component" value="Chromosome 9"/>
</dbReference>